<proteinExistence type="predicted"/>
<comment type="caution">
    <text evidence="2">The sequence shown here is derived from an EMBL/GenBank/DDBJ whole genome shotgun (WGS) entry which is preliminary data.</text>
</comment>
<feature type="region of interest" description="Disordered" evidence="1">
    <location>
        <begin position="791"/>
        <end position="817"/>
    </location>
</feature>
<sequence length="1043" mass="112738">MTPVPAKPERPSPAPSPSVNKKAKCSAPPVPDSMMPPPEAPLKKTKTEKACAVKGTGRPPATPLANPLAAPPPVAAHAAMVLRPPPPKGSPPACPETEPSPGTPAYVNVHGVPVPMSKAGVKMEVRPTQNTAAAALRKQKARPSMKVEQREDTLPPSASLALDTSAKASRPTSPTSPTSTESTAPSPSSAKASPTSAKAISPSSTTAALAKANTPSPDDHSTAPTPAKCPAPTPTPDDGKTTETDIQREERVRAWVCKMDDVEITRSIQKAERHSLFPQFELWRRDEIFGVGGDEDIPRFGADDEEEELVSWLMWLEDPSRPCVENALPDPNPEETASVAVAKKPKQVTFTQNVTVHSLPDTAVPAKATTSILKPAAKMPVLKPLTLAPAPPMKASAAAPPQAAPAATPLPPAPARATPATATTLPVPPPAKHAAAPHVPAAVPPGSLALLPPASASPKPAASPLPAAPASNGMIPASQLASQIHISAPVGAEVTFEGYKERQAHYAQMKRQLDASENYSIPDEIVASWKQAVQSRLSIKATRSRTDSWKTRAQLMAMHNDEQTVNRIIDMKTRNSEFKEHPDSPGDANATLFYVLLDMERVDEDEHEDRVDLSVSGEATGEQAERFASETELNAFGGGIMCEPLRLHSLQLPKSEGGAVTPDTSVAAPSAEGPQGKPKAAAKPKPKSAGEGAGRNEMPDELRPRALWILNKLSGDLQGARMWPVKLAHLKHQEALSKSFQGHADELERSFIQLTRMTVNKEIDPSEVDQLTAATTLALQRMQLYQEDAGEANTLTKPTRSSGSKEQPSKRPRLTPYEEPHILAAKARGAPPKQLPEFQDLLVDDFASGKASATRAWWTQQYFMTGHPMAMKTRMNYPVLSSKGIPSKVVTFWIANCCVEFASRQRATDLDRMVSTCLHAYASALRKMDTTGLVLTEEEAESYYQSVNLHLLSYAALHTKSRNARGRDPGRTMWYLLTKHHHYYHHAKVTRRERINPRMSQLLAAEDWVGRLGRIARATHKGNVSRRTLERYLCLVHLELNKL</sequence>
<reference evidence="2" key="1">
    <citation type="submission" date="2022-10" db="EMBL/GenBank/DDBJ databases">
        <authorList>
            <person name="Chen Y."/>
            <person name="Dougan E. K."/>
            <person name="Chan C."/>
            <person name="Rhodes N."/>
            <person name="Thang M."/>
        </authorList>
    </citation>
    <scope>NUCLEOTIDE SEQUENCE</scope>
</reference>
<feature type="region of interest" description="Disordered" evidence="1">
    <location>
        <begin position="80"/>
        <end position="249"/>
    </location>
</feature>
<accession>A0A9P1CCN1</accession>
<feature type="compositionally biased region" description="Pro residues" evidence="1">
    <location>
        <begin position="83"/>
        <end position="94"/>
    </location>
</feature>
<dbReference type="EMBL" id="CAMXCT030001347">
    <property type="protein sequence ID" value="CAL4776546.1"/>
    <property type="molecule type" value="Genomic_DNA"/>
</dbReference>
<gene>
    <name evidence="2" type="ORF">C1SCF055_LOCUS16324</name>
</gene>
<dbReference type="AlphaFoldDB" id="A0A9P1CCN1"/>
<evidence type="ECO:0000313" key="3">
    <source>
        <dbReference type="EMBL" id="CAL4776546.1"/>
    </source>
</evidence>
<feature type="compositionally biased region" description="Low complexity" evidence="1">
    <location>
        <begin position="415"/>
        <end position="425"/>
    </location>
</feature>
<feature type="region of interest" description="Disordered" evidence="1">
    <location>
        <begin position="1"/>
        <end position="48"/>
    </location>
</feature>
<dbReference type="EMBL" id="CAMXCT010001347">
    <property type="protein sequence ID" value="CAI3989234.1"/>
    <property type="molecule type" value="Genomic_DNA"/>
</dbReference>
<organism evidence="2">
    <name type="scientific">Cladocopium goreaui</name>
    <dbReference type="NCBI Taxonomy" id="2562237"/>
    <lineage>
        <taxon>Eukaryota</taxon>
        <taxon>Sar</taxon>
        <taxon>Alveolata</taxon>
        <taxon>Dinophyceae</taxon>
        <taxon>Suessiales</taxon>
        <taxon>Symbiodiniaceae</taxon>
        <taxon>Cladocopium</taxon>
    </lineage>
</organism>
<feature type="region of interest" description="Disordered" evidence="1">
    <location>
        <begin position="654"/>
        <end position="699"/>
    </location>
</feature>
<feature type="region of interest" description="Disordered" evidence="1">
    <location>
        <begin position="392"/>
        <end position="437"/>
    </location>
</feature>
<name>A0A9P1CCN1_9DINO</name>
<evidence type="ECO:0000313" key="4">
    <source>
        <dbReference type="Proteomes" id="UP001152797"/>
    </source>
</evidence>
<feature type="compositionally biased region" description="Low complexity" evidence="1">
    <location>
        <begin position="164"/>
        <end position="208"/>
    </location>
</feature>
<keyword evidence="4" id="KW-1185">Reference proteome</keyword>
<feature type="compositionally biased region" description="Pro residues" evidence="1">
    <location>
        <begin position="28"/>
        <end position="40"/>
    </location>
</feature>
<feature type="compositionally biased region" description="Basic and acidic residues" evidence="1">
    <location>
        <begin position="237"/>
        <end position="249"/>
    </location>
</feature>
<dbReference type="Proteomes" id="UP001152797">
    <property type="component" value="Unassembled WGS sequence"/>
</dbReference>
<reference evidence="3 4" key="2">
    <citation type="submission" date="2024-05" db="EMBL/GenBank/DDBJ databases">
        <authorList>
            <person name="Chen Y."/>
            <person name="Shah S."/>
            <person name="Dougan E. K."/>
            <person name="Thang M."/>
            <person name="Chan C."/>
        </authorList>
    </citation>
    <scope>NUCLEOTIDE SEQUENCE [LARGE SCALE GENOMIC DNA]</scope>
</reference>
<feature type="region of interest" description="Disordered" evidence="1">
    <location>
        <begin position="605"/>
        <end position="627"/>
    </location>
</feature>
<evidence type="ECO:0000313" key="2">
    <source>
        <dbReference type="EMBL" id="CAI3989234.1"/>
    </source>
</evidence>
<evidence type="ECO:0000256" key="1">
    <source>
        <dbReference type="SAM" id="MobiDB-lite"/>
    </source>
</evidence>
<feature type="compositionally biased region" description="Low complexity" evidence="1">
    <location>
        <begin position="393"/>
        <end position="407"/>
    </location>
</feature>
<protein>
    <submittedName>
        <fullName evidence="3">GAR domain-containing protein</fullName>
    </submittedName>
</protein>
<dbReference type="EMBL" id="CAMXCT020001347">
    <property type="protein sequence ID" value="CAL1142609.1"/>
    <property type="molecule type" value="Genomic_DNA"/>
</dbReference>
<feature type="compositionally biased region" description="Polar residues" evidence="1">
    <location>
        <begin position="793"/>
        <end position="806"/>
    </location>
</feature>